<evidence type="ECO:0000313" key="2">
    <source>
        <dbReference type="Proteomes" id="UP000789901"/>
    </source>
</evidence>
<protein>
    <submittedName>
        <fullName evidence="1">12410_t:CDS:1</fullName>
    </submittedName>
</protein>
<reference evidence="1 2" key="1">
    <citation type="submission" date="2021-06" db="EMBL/GenBank/DDBJ databases">
        <authorList>
            <person name="Kallberg Y."/>
            <person name="Tangrot J."/>
            <person name="Rosling A."/>
        </authorList>
    </citation>
    <scope>NUCLEOTIDE SEQUENCE [LARGE SCALE GENOMIC DNA]</scope>
    <source>
        <strain evidence="1 2">120-4 pot B 10/14</strain>
    </source>
</reference>
<evidence type="ECO:0000313" key="1">
    <source>
        <dbReference type="EMBL" id="CAG8693035.1"/>
    </source>
</evidence>
<name>A0ABN7UWT7_GIGMA</name>
<gene>
    <name evidence="1" type="ORF">GMARGA_LOCUS11639</name>
</gene>
<comment type="caution">
    <text evidence="1">The sequence shown here is derived from an EMBL/GenBank/DDBJ whole genome shotgun (WGS) entry which is preliminary data.</text>
</comment>
<keyword evidence="2" id="KW-1185">Reference proteome</keyword>
<dbReference type="Proteomes" id="UP000789901">
    <property type="component" value="Unassembled WGS sequence"/>
</dbReference>
<dbReference type="EMBL" id="CAJVQB010006871">
    <property type="protein sequence ID" value="CAG8693035.1"/>
    <property type="molecule type" value="Genomic_DNA"/>
</dbReference>
<sequence length="199" mass="22974">MRLFHKKQDGFNLPYSFEKDTPLMWWSTNYTGFNSIGKLAIKLFSIMPHSVIVKESSCHWAMAQIRSFYIANLKKELLFFGKTLSLDNLQEQMTSATFLAEDDESITEDSKIEEAEYNNLEIVEHFDVENIVFLSDEIFQDGEFDTNSEELQDIDDEFGESSDNESVVSNKVGRGVFNFNPTNLAAELMREWHHEDNSG</sequence>
<organism evidence="1 2">
    <name type="scientific">Gigaspora margarita</name>
    <dbReference type="NCBI Taxonomy" id="4874"/>
    <lineage>
        <taxon>Eukaryota</taxon>
        <taxon>Fungi</taxon>
        <taxon>Fungi incertae sedis</taxon>
        <taxon>Mucoromycota</taxon>
        <taxon>Glomeromycotina</taxon>
        <taxon>Glomeromycetes</taxon>
        <taxon>Diversisporales</taxon>
        <taxon>Gigasporaceae</taxon>
        <taxon>Gigaspora</taxon>
    </lineage>
</organism>
<accession>A0ABN7UWT7</accession>
<proteinExistence type="predicted"/>